<comment type="caution">
    <text evidence="1">The sequence shown here is derived from an EMBL/GenBank/DDBJ whole genome shotgun (WGS) entry which is preliminary data.</text>
</comment>
<gene>
    <name evidence="1" type="ORF">GNQ08_17005</name>
</gene>
<dbReference type="EMBL" id="WNZZ01000012">
    <property type="protein sequence ID" value="MUG24089.1"/>
    <property type="molecule type" value="Genomic_DNA"/>
</dbReference>
<evidence type="ECO:0008006" key="3">
    <source>
        <dbReference type="Google" id="ProtNLM"/>
    </source>
</evidence>
<dbReference type="AlphaFoldDB" id="A0A6N8EW31"/>
<dbReference type="RefSeq" id="WP_115311200.1">
    <property type="nucleotide sequence ID" value="NZ_BGML01000008.1"/>
</dbReference>
<proteinExistence type="predicted"/>
<sequence length="197" mass="22641">MAEYAYKACYTGIIRRIKELYMMLKETLQHFLQQHYPGAYQVNTEEVDFSAAERELGFTLHPELQEYYGSFYFEELEGVIDASQVPSTDQWGNWFEFNKESKLHIALQGLDPSQTINEQLMNNYTVWTGGNDFGQRIWIGSIYANIGEILLVFNNQTGAVEWIDTEYGNFGDLQQDPNGVLTPSITELIQALKAIKL</sequence>
<dbReference type="Gene3D" id="3.40.1580.20">
    <property type="entry name" value="Syd protein"/>
    <property type="match status" value="1"/>
</dbReference>
<evidence type="ECO:0000313" key="2">
    <source>
        <dbReference type="Proteomes" id="UP000442469"/>
    </source>
</evidence>
<protein>
    <recommendedName>
        <fullName evidence="3">Syd family protein</fullName>
    </recommendedName>
</protein>
<name>A0A6N8EW31_PAEMA</name>
<dbReference type="InterPro" id="IPR038228">
    <property type="entry name" value="Syd_sf"/>
</dbReference>
<organism evidence="1 2">
    <name type="scientific">Paenibacillus macerans</name>
    <name type="common">Bacillus macerans</name>
    <dbReference type="NCBI Taxonomy" id="44252"/>
    <lineage>
        <taxon>Bacteria</taxon>
        <taxon>Bacillati</taxon>
        <taxon>Bacillota</taxon>
        <taxon>Bacilli</taxon>
        <taxon>Bacillales</taxon>
        <taxon>Paenibacillaceae</taxon>
        <taxon>Paenibacillus</taxon>
    </lineage>
</organism>
<accession>A0A6N8EW31</accession>
<dbReference type="OrthoDB" id="1933951at2"/>
<reference evidence="1 2" key="1">
    <citation type="submission" date="2019-11" db="EMBL/GenBank/DDBJ databases">
        <title>Draft genome sequences of five Paenibacillus species of dairy origin.</title>
        <authorList>
            <person name="Olajide A.M."/>
            <person name="Chen S."/>
            <person name="Lapointe G."/>
        </authorList>
    </citation>
    <scope>NUCLEOTIDE SEQUENCE [LARGE SCALE GENOMIC DNA]</scope>
    <source>
        <strain evidence="1 2">3CT49</strain>
    </source>
</reference>
<dbReference type="Proteomes" id="UP000442469">
    <property type="component" value="Unassembled WGS sequence"/>
</dbReference>
<evidence type="ECO:0000313" key="1">
    <source>
        <dbReference type="EMBL" id="MUG24089.1"/>
    </source>
</evidence>